<gene>
    <name evidence="13" type="primary">fimU</name>
    <name evidence="13" type="ORF">TUM18999_11880</name>
    <name evidence="14" type="ORF">TUM20286_30680</name>
</gene>
<keyword evidence="8 11" id="KW-0472">Membrane</keyword>
<evidence type="ECO:0000256" key="2">
    <source>
        <dbReference type="ARBA" id="ARBA00021549"/>
    </source>
</evidence>
<evidence type="ECO:0000256" key="7">
    <source>
        <dbReference type="ARBA" id="ARBA00022989"/>
    </source>
</evidence>
<accession>A0A6J4DZT8</accession>
<keyword evidence="7 11" id="KW-1133">Transmembrane helix</keyword>
<dbReference type="KEGG" id="ptw:TUM18999_11880"/>
<reference evidence="13 15" key="1">
    <citation type="submission" date="2020-05" db="EMBL/GenBank/DDBJ databases">
        <title>Characterization of novel class B3 metallo-beta-lactamase from novel Pseudomonas species.</title>
        <authorList>
            <person name="Yamada K."/>
            <person name="Aoki K."/>
            <person name="Ishii Y."/>
        </authorList>
    </citation>
    <scope>NUCLEOTIDE SEQUENCE [LARGE SCALE GENOMIC DNA]</scope>
    <source>
        <strain evidence="13 15">TUM18999</strain>
        <strain evidence="14 16">TUM20286</strain>
    </source>
</reference>
<keyword evidence="6 11" id="KW-0812">Transmembrane</keyword>
<dbReference type="EMBL" id="AP023189">
    <property type="protein sequence ID" value="BCG22997.1"/>
    <property type="molecule type" value="Genomic_DNA"/>
</dbReference>
<evidence type="ECO:0000313" key="16">
    <source>
        <dbReference type="Proteomes" id="UP001054892"/>
    </source>
</evidence>
<keyword evidence="4" id="KW-0488">Methylation</keyword>
<evidence type="ECO:0000256" key="6">
    <source>
        <dbReference type="ARBA" id="ARBA00022692"/>
    </source>
</evidence>
<dbReference type="RefSeq" id="WP_173173599.1">
    <property type="nucleotide sequence ID" value="NZ_AP023189.1"/>
</dbReference>
<dbReference type="NCBIfam" id="TIGR02532">
    <property type="entry name" value="IV_pilin_GFxxxE"/>
    <property type="match status" value="1"/>
</dbReference>
<dbReference type="InterPro" id="IPR045584">
    <property type="entry name" value="Pilin-like"/>
</dbReference>
<dbReference type="Pfam" id="PF12019">
    <property type="entry name" value="GspH"/>
    <property type="match status" value="1"/>
</dbReference>
<comment type="similarity">
    <text evidence="9">Belongs to the GSP H family.</text>
</comment>
<dbReference type="Proteomes" id="UP001054892">
    <property type="component" value="Unassembled WGS sequence"/>
</dbReference>
<evidence type="ECO:0000256" key="4">
    <source>
        <dbReference type="ARBA" id="ARBA00022481"/>
    </source>
</evidence>
<dbReference type="AlphaFoldDB" id="A0A6J4DZT8"/>
<dbReference type="SUPFAM" id="SSF54523">
    <property type="entry name" value="Pili subunits"/>
    <property type="match status" value="1"/>
</dbReference>
<evidence type="ECO:0000313" key="14">
    <source>
        <dbReference type="EMBL" id="GJN53316.1"/>
    </source>
</evidence>
<evidence type="ECO:0000256" key="11">
    <source>
        <dbReference type="SAM" id="Phobius"/>
    </source>
</evidence>
<evidence type="ECO:0000256" key="8">
    <source>
        <dbReference type="ARBA" id="ARBA00023136"/>
    </source>
</evidence>
<dbReference type="InterPro" id="IPR022346">
    <property type="entry name" value="T2SS_GspH"/>
</dbReference>
<evidence type="ECO:0000256" key="3">
    <source>
        <dbReference type="ARBA" id="ARBA00022475"/>
    </source>
</evidence>
<dbReference type="InterPro" id="IPR012902">
    <property type="entry name" value="N_methyl_site"/>
</dbReference>
<comment type="subcellular location">
    <subcellularLocation>
        <location evidence="1">Cell inner membrane</location>
        <topology evidence="1">Single-pass membrane protein</topology>
    </subcellularLocation>
</comment>
<dbReference type="Gene3D" id="3.55.40.10">
    <property type="entry name" value="minor pseudopilin epsh domain"/>
    <property type="match status" value="1"/>
</dbReference>
<keyword evidence="5" id="KW-0997">Cell inner membrane</keyword>
<evidence type="ECO:0000256" key="1">
    <source>
        <dbReference type="ARBA" id="ARBA00004377"/>
    </source>
</evidence>
<evidence type="ECO:0000256" key="9">
    <source>
        <dbReference type="ARBA" id="ARBA00025772"/>
    </source>
</evidence>
<evidence type="ECO:0000313" key="15">
    <source>
        <dbReference type="Proteomes" id="UP000509383"/>
    </source>
</evidence>
<dbReference type="Pfam" id="PF07963">
    <property type="entry name" value="N_methyl"/>
    <property type="match status" value="1"/>
</dbReference>
<dbReference type="GO" id="GO:0015627">
    <property type="term" value="C:type II protein secretion system complex"/>
    <property type="evidence" value="ECO:0007669"/>
    <property type="project" value="InterPro"/>
</dbReference>
<name>A0A6J4DZT8_9PSED</name>
<protein>
    <recommendedName>
        <fullName evidence="2">Type II secretion system protein H</fullName>
    </recommendedName>
    <alternativeName>
        <fullName evidence="10">General secretion pathway protein H</fullName>
    </alternativeName>
</protein>
<organism evidence="13 15">
    <name type="scientific">Pseudomonas tohonis</name>
    <dbReference type="NCBI Taxonomy" id="2725477"/>
    <lineage>
        <taxon>Bacteria</taxon>
        <taxon>Pseudomonadati</taxon>
        <taxon>Pseudomonadota</taxon>
        <taxon>Gammaproteobacteria</taxon>
        <taxon>Pseudomonadales</taxon>
        <taxon>Pseudomonadaceae</taxon>
        <taxon>Pseudomonas</taxon>
    </lineage>
</organism>
<dbReference type="Proteomes" id="UP000509383">
    <property type="component" value="Chromosome"/>
</dbReference>
<dbReference type="GO" id="GO:0005886">
    <property type="term" value="C:plasma membrane"/>
    <property type="evidence" value="ECO:0007669"/>
    <property type="project" value="UniProtKB-SubCell"/>
</dbReference>
<keyword evidence="3" id="KW-1003">Cell membrane</keyword>
<dbReference type="PROSITE" id="PS00409">
    <property type="entry name" value="PROKAR_NTER_METHYL"/>
    <property type="match status" value="1"/>
</dbReference>
<dbReference type="EMBL" id="BQKM01000006">
    <property type="protein sequence ID" value="GJN53316.1"/>
    <property type="molecule type" value="Genomic_DNA"/>
</dbReference>
<evidence type="ECO:0000259" key="12">
    <source>
        <dbReference type="Pfam" id="PF12019"/>
    </source>
</evidence>
<feature type="transmembrane region" description="Helical" evidence="11">
    <location>
        <begin position="12"/>
        <end position="35"/>
    </location>
</feature>
<evidence type="ECO:0000256" key="5">
    <source>
        <dbReference type="ARBA" id="ARBA00022519"/>
    </source>
</evidence>
<dbReference type="GO" id="GO:0015628">
    <property type="term" value="P:protein secretion by the type II secretion system"/>
    <property type="evidence" value="ECO:0007669"/>
    <property type="project" value="InterPro"/>
</dbReference>
<proteinExistence type="inferred from homology"/>
<evidence type="ECO:0000313" key="13">
    <source>
        <dbReference type="EMBL" id="BCG22997.1"/>
    </source>
</evidence>
<keyword evidence="16" id="KW-1185">Reference proteome</keyword>
<evidence type="ECO:0000256" key="10">
    <source>
        <dbReference type="ARBA" id="ARBA00030775"/>
    </source>
</evidence>
<feature type="domain" description="General secretion pathway GspH" evidence="12">
    <location>
        <begin position="42"/>
        <end position="158"/>
    </location>
</feature>
<sequence>MERIRGFSLIELLVTIVIMGIVASIALPAMGGFIVRQRVSGQASELMNALAVARVEATKLNANVVVLPMTNSEDGWTDGWCVGPASINNCASADVIRNFQGASDVTVNAPYLQSTNKLTFRRDGTLLSGISAQSFKVTSERLQDNDSSARCVSLNALGKASIKKVNRDASC</sequence>